<dbReference type="FunFam" id="1.10.730.10:FF:000006">
    <property type="entry name" value="Arginyl-tRNA synthetase 2, mitochondrial"/>
    <property type="match status" value="1"/>
</dbReference>
<dbReference type="EC" id="6.1.1.19" evidence="2"/>
<evidence type="ECO:0000313" key="12">
    <source>
        <dbReference type="Proteomes" id="UP000738325"/>
    </source>
</evidence>
<keyword evidence="5" id="KW-0067">ATP-binding</keyword>
<dbReference type="Pfam" id="PF05746">
    <property type="entry name" value="DALR_1"/>
    <property type="match status" value="1"/>
</dbReference>
<dbReference type="InterPro" id="IPR008909">
    <property type="entry name" value="DALR_anticod-bd"/>
</dbReference>
<evidence type="ECO:0000256" key="6">
    <source>
        <dbReference type="ARBA" id="ARBA00022917"/>
    </source>
</evidence>
<protein>
    <recommendedName>
        <fullName evidence="2">arginine--tRNA ligase</fullName>
        <ecNumber evidence="2">6.1.1.19</ecNumber>
    </recommendedName>
</protein>
<reference evidence="11" key="1">
    <citation type="journal article" date="2020" name="Fungal Divers.">
        <title>Resolving the Mortierellaceae phylogeny through synthesis of multi-gene phylogenetics and phylogenomics.</title>
        <authorList>
            <person name="Vandepol N."/>
            <person name="Liber J."/>
            <person name="Desiro A."/>
            <person name="Na H."/>
            <person name="Kennedy M."/>
            <person name="Barry K."/>
            <person name="Grigoriev I.V."/>
            <person name="Miller A.N."/>
            <person name="O'Donnell K."/>
            <person name="Stajich J.E."/>
            <person name="Bonito G."/>
        </authorList>
    </citation>
    <scope>NUCLEOTIDE SEQUENCE</scope>
    <source>
        <strain evidence="11">REB-010B</strain>
    </source>
</reference>
<evidence type="ECO:0000256" key="7">
    <source>
        <dbReference type="ARBA" id="ARBA00023146"/>
    </source>
</evidence>
<keyword evidence="3" id="KW-0436">Ligase</keyword>
<dbReference type="InterPro" id="IPR001278">
    <property type="entry name" value="Arg-tRNA-ligase"/>
</dbReference>
<dbReference type="AlphaFoldDB" id="A0A9P6RIP3"/>
<dbReference type="Gene3D" id="1.10.730.10">
    <property type="entry name" value="Isoleucyl-tRNA Synthetase, Domain 1"/>
    <property type="match status" value="1"/>
</dbReference>
<dbReference type="GO" id="GO:0005524">
    <property type="term" value="F:ATP binding"/>
    <property type="evidence" value="ECO:0007669"/>
    <property type="project" value="UniProtKB-KW"/>
</dbReference>
<keyword evidence="12" id="KW-1185">Reference proteome</keyword>
<dbReference type="InterPro" id="IPR009080">
    <property type="entry name" value="tRNAsynth_Ia_anticodon-bd"/>
</dbReference>
<evidence type="ECO:0000256" key="9">
    <source>
        <dbReference type="SAM" id="MobiDB-lite"/>
    </source>
</evidence>
<keyword evidence="4" id="KW-0547">Nucleotide-binding</keyword>
<dbReference type="SUPFAM" id="SSF47323">
    <property type="entry name" value="Anticodon-binding domain of a subclass of class I aminoacyl-tRNA synthetases"/>
    <property type="match status" value="1"/>
</dbReference>
<feature type="region of interest" description="Disordered" evidence="9">
    <location>
        <begin position="330"/>
        <end position="357"/>
    </location>
</feature>
<dbReference type="Proteomes" id="UP000738325">
    <property type="component" value="Unassembled WGS sequence"/>
</dbReference>
<dbReference type="GO" id="GO:0004814">
    <property type="term" value="F:arginine-tRNA ligase activity"/>
    <property type="evidence" value="ECO:0007669"/>
    <property type="project" value="UniProtKB-EC"/>
</dbReference>
<dbReference type="OrthoDB" id="68056at2759"/>
<dbReference type="GO" id="GO:0006420">
    <property type="term" value="P:arginyl-tRNA aminoacylation"/>
    <property type="evidence" value="ECO:0007669"/>
    <property type="project" value="InterPro"/>
</dbReference>
<feature type="domain" description="DALR anticodon binding" evidence="10">
    <location>
        <begin position="481"/>
        <end position="597"/>
    </location>
</feature>
<evidence type="ECO:0000256" key="2">
    <source>
        <dbReference type="ARBA" id="ARBA00012837"/>
    </source>
</evidence>
<comment type="caution">
    <text evidence="11">The sequence shown here is derived from an EMBL/GenBank/DDBJ whole genome shotgun (WGS) entry which is preliminary data.</text>
</comment>
<evidence type="ECO:0000256" key="4">
    <source>
        <dbReference type="ARBA" id="ARBA00022741"/>
    </source>
</evidence>
<keyword evidence="6" id="KW-0648">Protein biosynthesis</keyword>
<name>A0A9P6RIP3_9FUNG</name>
<keyword evidence="7" id="KW-0030">Aminoacyl-tRNA synthetase</keyword>
<dbReference type="GO" id="GO:0005739">
    <property type="term" value="C:mitochondrion"/>
    <property type="evidence" value="ECO:0007669"/>
    <property type="project" value="TreeGrafter"/>
</dbReference>
<dbReference type="PANTHER" id="PTHR11956">
    <property type="entry name" value="ARGINYL-TRNA SYNTHETASE"/>
    <property type="match status" value="1"/>
</dbReference>
<evidence type="ECO:0000256" key="3">
    <source>
        <dbReference type="ARBA" id="ARBA00022598"/>
    </source>
</evidence>
<sequence length="597" mass="65891">MSSALRRQEDGDQESTLRSFRRAIASHLSTVFERPVEELLPLVQQNTGHRRPTHSVFSVVIKRLTSDGGDLDTSTRQRCLDLSTAAAAETREYIVRARETKDMLLFDPVPLRLIQSAVRRVGARKAAREQRQDSTRTVLGKRDRTADETVIVVDGQSVAQAEESPFCALRRAVLLGFTARVLQGSFGNPAKVITAESSAGEGETNSTVKGLYRGLDLHHIDHSIMATDKHLVAIKSAINSTLINASVQDGFWVSENGDEGAKSHRKLFAVSEDGGFGEPTVLTRTAVLLARYSEDQEEGRCIWLTPDRQRAVVDQALDLAKVVFLNVNSDSNNNGNDSSSSITINSTHNSSQSGRSKDRIRRIEVLYYGPTTGPDLWKDDTHLDRSAVGIMEYTTLRMREVVAKNRGGAERTTGLDDDGDDVEGEEDGTGLVLDEAELGRMSRILTESALAVASVRCKRIRKLNVDMTRILDGKGNSGVFLQYVHARLCGIERKSKARLSLDANLSLVCQYPEALNLCIVIAEWDDILAALQATLDPFVLVPYLFHLATEIGQANHILRVKGMESAVAEARWLLFWAAKQVLEEGLQLLGVEFVEHM</sequence>
<dbReference type="GO" id="GO:0032543">
    <property type="term" value="P:mitochondrial translation"/>
    <property type="evidence" value="ECO:0007669"/>
    <property type="project" value="TreeGrafter"/>
</dbReference>
<evidence type="ECO:0000256" key="1">
    <source>
        <dbReference type="ARBA" id="ARBA00005594"/>
    </source>
</evidence>
<gene>
    <name evidence="11" type="primary">RARS2_1</name>
    <name evidence="11" type="ORF">BGZ99_005087</name>
</gene>
<evidence type="ECO:0000256" key="5">
    <source>
        <dbReference type="ARBA" id="ARBA00022840"/>
    </source>
</evidence>
<dbReference type="SMART" id="SM00836">
    <property type="entry name" value="DALR_1"/>
    <property type="match status" value="1"/>
</dbReference>
<proteinExistence type="inferred from homology"/>
<evidence type="ECO:0000313" key="11">
    <source>
        <dbReference type="EMBL" id="KAG0319498.1"/>
    </source>
</evidence>
<feature type="compositionally biased region" description="Low complexity" evidence="9">
    <location>
        <begin position="330"/>
        <end position="353"/>
    </location>
</feature>
<dbReference type="PANTHER" id="PTHR11956:SF11">
    <property type="entry name" value="ARGININE--TRNA LIGASE, MITOCHONDRIAL-RELATED"/>
    <property type="match status" value="1"/>
</dbReference>
<evidence type="ECO:0000256" key="8">
    <source>
        <dbReference type="ARBA" id="ARBA00049339"/>
    </source>
</evidence>
<comment type="catalytic activity">
    <reaction evidence="8">
        <text>tRNA(Arg) + L-arginine + ATP = L-arginyl-tRNA(Arg) + AMP + diphosphate</text>
        <dbReference type="Rhea" id="RHEA:20301"/>
        <dbReference type="Rhea" id="RHEA-COMP:9658"/>
        <dbReference type="Rhea" id="RHEA-COMP:9673"/>
        <dbReference type="ChEBI" id="CHEBI:30616"/>
        <dbReference type="ChEBI" id="CHEBI:32682"/>
        <dbReference type="ChEBI" id="CHEBI:33019"/>
        <dbReference type="ChEBI" id="CHEBI:78442"/>
        <dbReference type="ChEBI" id="CHEBI:78513"/>
        <dbReference type="ChEBI" id="CHEBI:456215"/>
        <dbReference type="EC" id="6.1.1.19"/>
    </reaction>
</comment>
<organism evidence="11 12">
    <name type="scientific">Dissophora globulifera</name>
    <dbReference type="NCBI Taxonomy" id="979702"/>
    <lineage>
        <taxon>Eukaryota</taxon>
        <taxon>Fungi</taxon>
        <taxon>Fungi incertae sedis</taxon>
        <taxon>Mucoromycota</taxon>
        <taxon>Mortierellomycotina</taxon>
        <taxon>Mortierellomycetes</taxon>
        <taxon>Mortierellales</taxon>
        <taxon>Mortierellaceae</taxon>
        <taxon>Dissophora</taxon>
    </lineage>
</organism>
<evidence type="ECO:0000259" key="10">
    <source>
        <dbReference type="SMART" id="SM00836"/>
    </source>
</evidence>
<comment type="similarity">
    <text evidence="1">Belongs to the class-I aminoacyl-tRNA synthetase family.</text>
</comment>
<dbReference type="EMBL" id="JAAAIP010000321">
    <property type="protein sequence ID" value="KAG0319498.1"/>
    <property type="molecule type" value="Genomic_DNA"/>
</dbReference>
<accession>A0A9P6RIP3</accession>